<feature type="transmembrane region" description="Helical" evidence="9">
    <location>
        <begin position="287"/>
        <end position="309"/>
    </location>
</feature>
<dbReference type="PROSITE" id="PS50928">
    <property type="entry name" value="ABC_TM1"/>
    <property type="match status" value="1"/>
</dbReference>
<evidence type="ECO:0000256" key="8">
    <source>
        <dbReference type="ARBA" id="ARBA00023136"/>
    </source>
</evidence>
<evidence type="ECO:0000313" key="12">
    <source>
        <dbReference type="EMBL" id="NIZ40394.1"/>
    </source>
</evidence>
<dbReference type="InterPro" id="IPR035906">
    <property type="entry name" value="MetI-like_sf"/>
</dbReference>
<proteinExistence type="inferred from homology"/>
<dbReference type="AlphaFoldDB" id="A0A968KR36"/>
<feature type="transmembrane region" description="Helical" evidence="9">
    <location>
        <begin position="134"/>
        <end position="156"/>
    </location>
</feature>
<feature type="transmembrane region" description="Helical" evidence="9">
    <location>
        <begin position="73"/>
        <end position="96"/>
    </location>
</feature>
<dbReference type="CDD" id="cd06261">
    <property type="entry name" value="TM_PBP2"/>
    <property type="match status" value="1"/>
</dbReference>
<evidence type="ECO:0000256" key="5">
    <source>
        <dbReference type="ARBA" id="ARBA00022597"/>
    </source>
</evidence>
<gene>
    <name evidence="12" type="ORF">HCT14_02550</name>
</gene>
<protein>
    <recommendedName>
        <fullName evidence="10">Maltose/maltodextrin transport system permease protein</fullName>
    </recommendedName>
</protein>
<sequence>MKHNILYISSLIIPGSGHLLLKQWKVGASGIILFLLETLTIHQFILPTLHLAAFQQDDGRLTIGAEPFIHDSFIILIGAVLGIILLMLFLVIHLFYAMNARKIFHEISLYGAVTTRWSNISGEVIPNLIITPKFLLIFGFILLPALVSIIVAFTNYRTPILPPAFLIEWRGFENFAKLAKDPRMSALFYETLSWTVVWTFSSSLLVISLGIILAVMVNNKYIKGKQIFRTIFILPWAVPAFLTILIFQYFFSRLGAMNSIVIPWLTGQPYSLDNTIPFLINPELAKITIILIQGWLGFPYIFILITGILQTIPSNLYEASNIDGGNAFSNFFHITLPLILISASPVFITQVAFNFNNVVIIYLLSGAVVTPVGAMYSPLETIPSLGFRLMLDSRFNEAAVFSLIVTSVVGIAIVFSWIKSGAFKNEEVM</sequence>
<keyword evidence="13" id="KW-1185">Reference proteome</keyword>
<keyword evidence="8 9" id="KW-0472">Membrane</keyword>
<evidence type="ECO:0000256" key="10">
    <source>
        <dbReference type="RuleBase" id="RU367050"/>
    </source>
</evidence>
<evidence type="ECO:0000256" key="1">
    <source>
        <dbReference type="ARBA" id="ARBA00004651"/>
    </source>
</evidence>
<feature type="transmembrane region" description="Helical" evidence="9">
    <location>
        <begin position="227"/>
        <end position="251"/>
    </location>
</feature>
<dbReference type="GO" id="GO:0042956">
    <property type="term" value="P:maltodextrin transmembrane transport"/>
    <property type="evidence" value="ECO:0007669"/>
    <property type="project" value="TreeGrafter"/>
</dbReference>
<comment type="caution">
    <text evidence="12">The sequence shown here is derived from an EMBL/GenBank/DDBJ whole genome shotgun (WGS) entry which is preliminary data.</text>
</comment>
<dbReference type="GO" id="GO:0015423">
    <property type="term" value="F:ABC-type maltose transporter activity"/>
    <property type="evidence" value="ECO:0007669"/>
    <property type="project" value="TreeGrafter"/>
</dbReference>
<keyword evidence="3 9" id="KW-0813">Transport</keyword>
<evidence type="ECO:0000256" key="3">
    <source>
        <dbReference type="ARBA" id="ARBA00022448"/>
    </source>
</evidence>
<dbReference type="Pfam" id="PF00528">
    <property type="entry name" value="BPD_transp_1"/>
    <property type="match status" value="1"/>
</dbReference>
<feature type="transmembrane region" description="Helical" evidence="9">
    <location>
        <begin position="31"/>
        <end position="53"/>
    </location>
</feature>
<dbReference type="InterPro" id="IPR000515">
    <property type="entry name" value="MetI-like"/>
</dbReference>
<keyword evidence="5 10" id="KW-0762">Sugar transport</keyword>
<feature type="transmembrane region" description="Helical" evidence="9">
    <location>
        <begin position="330"/>
        <end position="353"/>
    </location>
</feature>
<feature type="transmembrane region" description="Helical" evidence="9">
    <location>
        <begin position="192"/>
        <end position="215"/>
    </location>
</feature>
<feature type="transmembrane region" description="Helical" evidence="9">
    <location>
        <begin position="359"/>
        <end position="377"/>
    </location>
</feature>
<dbReference type="SUPFAM" id="SSF160964">
    <property type="entry name" value="MalF N-terminal region-like"/>
    <property type="match status" value="1"/>
</dbReference>
<evidence type="ECO:0000256" key="4">
    <source>
        <dbReference type="ARBA" id="ARBA00022475"/>
    </source>
</evidence>
<dbReference type="SUPFAM" id="SSF161098">
    <property type="entry name" value="MetI-like"/>
    <property type="match status" value="1"/>
</dbReference>
<evidence type="ECO:0000259" key="11">
    <source>
        <dbReference type="PROSITE" id="PS50928"/>
    </source>
</evidence>
<comment type="function">
    <text evidence="10">Part of the ABC transporter complex MalEFGK involved in maltose/maltodextrin import. Probably responsible for the translocation of the substrate across the membrane.</text>
</comment>
<feature type="domain" description="ABC transmembrane type-1" evidence="11">
    <location>
        <begin position="192"/>
        <end position="416"/>
    </location>
</feature>
<keyword evidence="4 10" id="KW-1003">Cell membrane</keyword>
<dbReference type="PANTHER" id="PTHR47314">
    <property type="entry name" value="MALTOSE/MALTODEXTRIN TRANSPORT SYSTEM PERMEASE PROTEIN MALF"/>
    <property type="match status" value="1"/>
</dbReference>
<reference evidence="12 13" key="1">
    <citation type="submission" date="2020-03" db="EMBL/GenBank/DDBJ databases">
        <title>Spirochaetal bacteria isolated from arthropods constitute a novel genus Entomospira genus novum within the order Spirochaetales.</title>
        <authorList>
            <person name="Grana-Miraglia L."/>
            <person name="Sikutova S."/>
            <person name="Fingerle V."/>
            <person name="Sing A."/>
            <person name="Castillo-Ramirez S."/>
            <person name="Margos G."/>
            <person name="Rudolf I."/>
        </authorList>
    </citation>
    <scope>NUCLEOTIDE SEQUENCE [LARGE SCALE GENOMIC DNA]</scope>
    <source>
        <strain evidence="12 13">BR193</strain>
    </source>
</reference>
<dbReference type="Gene3D" id="1.10.3720.10">
    <property type="entry name" value="MetI-like"/>
    <property type="match status" value="1"/>
</dbReference>
<evidence type="ECO:0000256" key="7">
    <source>
        <dbReference type="ARBA" id="ARBA00022989"/>
    </source>
</evidence>
<dbReference type="GO" id="GO:1990060">
    <property type="term" value="C:maltose transport complex"/>
    <property type="evidence" value="ECO:0007669"/>
    <property type="project" value="TreeGrafter"/>
</dbReference>
<dbReference type="PANTHER" id="PTHR47314:SF1">
    <property type="entry name" value="MALTOSE_MALTODEXTRIN TRANSPORT SYSTEM PERMEASE PROTEIN MALF"/>
    <property type="match status" value="1"/>
</dbReference>
<evidence type="ECO:0000256" key="6">
    <source>
        <dbReference type="ARBA" id="ARBA00022692"/>
    </source>
</evidence>
<keyword evidence="7 9" id="KW-1133">Transmembrane helix</keyword>
<comment type="similarity">
    <text evidence="2 10">Belongs to the binding-protein-dependent transport system permease family. MalFG subfamily.</text>
</comment>
<name>A0A968KR36_9SPIO</name>
<evidence type="ECO:0000256" key="9">
    <source>
        <dbReference type="RuleBase" id="RU363032"/>
    </source>
</evidence>
<dbReference type="Proteomes" id="UP000711995">
    <property type="component" value="Unassembled WGS sequence"/>
</dbReference>
<dbReference type="EMBL" id="JAATLJ010000001">
    <property type="protein sequence ID" value="NIZ40394.1"/>
    <property type="molecule type" value="Genomic_DNA"/>
</dbReference>
<evidence type="ECO:0000256" key="2">
    <source>
        <dbReference type="ARBA" id="ARBA00009047"/>
    </source>
</evidence>
<dbReference type="RefSeq" id="WP_167699994.1">
    <property type="nucleotide sequence ID" value="NZ_CP118174.1"/>
</dbReference>
<keyword evidence="6 9" id="KW-0812">Transmembrane</keyword>
<feature type="transmembrane region" description="Helical" evidence="9">
    <location>
        <begin position="398"/>
        <end position="418"/>
    </location>
</feature>
<organism evidence="12 13">
    <name type="scientific">Entomospira entomophila</name>
    <dbReference type="NCBI Taxonomy" id="2719988"/>
    <lineage>
        <taxon>Bacteria</taxon>
        <taxon>Pseudomonadati</taxon>
        <taxon>Spirochaetota</taxon>
        <taxon>Spirochaetia</taxon>
        <taxon>Spirochaetales</taxon>
        <taxon>Spirochaetaceae</taxon>
        <taxon>Entomospira</taxon>
    </lineage>
</organism>
<evidence type="ECO:0000313" key="13">
    <source>
        <dbReference type="Proteomes" id="UP000711995"/>
    </source>
</evidence>
<comment type="subcellular location">
    <subcellularLocation>
        <location evidence="1 9">Cell membrane</location>
        <topology evidence="1 9">Multi-pass membrane protein</topology>
    </subcellularLocation>
</comment>
<accession>A0A968KR36</accession>